<feature type="non-terminal residue" evidence="1">
    <location>
        <position position="176"/>
    </location>
</feature>
<evidence type="ECO:0000313" key="2">
    <source>
        <dbReference type="Proteomes" id="UP001289066"/>
    </source>
</evidence>
<dbReference type="EMBL" id="WNVG01000748">
    <property type="protein sequence ID" value="MDZ5034631.1"/>
    <property type="molecule type" value="Genomic_DNA"/>
</dbReference>
<accession>A0AAW9IWQ9</accession>
<evidence type="ECO:0000313" key="1">
    <source>
        <dbReference type="EMBL" id="MDZ5034631.1"/>
    </source>
</evidence>
<proteinExistence type="predicted"/>
<gene>
    <name evidence="1" type="ORF">GNF81_18215</name>
</gene>
<sequence>RLYNKAEGVFMGYERKRGKLMEFMALVRGSEETTYNVLSSKIDSLKSAKYIITLDSDTFLPIGAAKKLIGAMSHILNTPCTENQVVVRGYGIMQPKVGVHLEDKHKTYFSEVFAGEAGVDAYSTASSDTYQDLFGEGIFTGKGIIEIDTFYDVLKDEIPENKVLSHDLIEGVLTRC</sequence>
<organism evidence="1 2">
    <name type="scientific">Clostridium perfringens</name>
    <dbReference type="NCBI Taxonomy" id="1502"/>
    <lineage>
        <taxon>Bacteria</taxon>
        <taxon>Bacillati</taxon>
        <taxon>Bacillota</taxon>
        <taxon>Clostridia</taxon>
        <taxon>Eubacteriales</taxon>
        <taxon>Clostridiaceae</taxon>
        <taxon>Clostridium</taxon>
    </lineage>
</organism>
<reference evidence="1" key="1">
    <citation type="submission" date="2019-11" db="EMBL/GenBank/DDBJ databases">
        <title>Characterization of Clostridium perfringens isolates from swine manure treated agricultural soils.</title>
        <authorList>
            <person name="Wushke S.T."/>
        </authorList>
    </citation>
    <scope>NUCLEOTIDE SEQUENCE</scope>
    <source>
        <strain evidence="1">X15</strain>
    </source>
</reference>
<dbReference type="RefSeq" id="WP_322413054.1">
    <property type="nucleotide sequence ID" value="NZ_WNVG01000748.1"/>
</dbReference>
<protein>
    <submittedName>
        <fullName evidence="1">Uncharacterized protein</fullName>
    </submittedName>
</protein>
<dbReference type="AlphaFoldDB" id="A0AAW9IWQ9"/>
<name>A0AAW9IWQ9_CLOPF</name>
<comment type="caution">
    <text evidence="1">The sequence shown here is derived from an EMBL/GenBank/DDBJ whole genome shotgun (WGS) entry which is preliminary data.</text>
</comment>
<feature type="non-terminal residue" evidence="1">
    <location>
        <position position="1"/>
    </location>
</feature>
<dbReference type="Proteomes" id="UP001289066">
    <property type="component" value="Unassembled WGS sequence"/>
</dbReference>